<reference evidence="1" key="1">
    <citation type="submission" date="2022-04" db="EMBL/GenBank/DDBJ databases">
        <title>Roseibium sp. CAU 1639 isolated from mud.</title>
        <authorList>
            <person name="Kim W."/>
        </authorList>
    </citation>
    <scope>NUCLEOTIDE SEQUENCE</scope>
    <source>
        <strain evidence="1">CAU 1639</strain>
    </source>
</reference>
<sequence length="225" mass="25781">MFLFSRIVSAICAIGVAVLLSGLPVQRPFAQEASSADLPELSRPNFRSKFRDNPELARADFNMLPDALREYLQANKDWEKYGISAFSREIRRSEYLIVLKRMKSGSFASKAVVITCCKRGEKSREAGWKPLFLALPVEARKGWLVTIGDNHPNLEWNEDLEAVQSTYCSDVASYACVRHTSKIRRHRQDLIAIEIDETRKGKSWKTIWERGKWLVDPNGYDLTIR</sequence>
<proteinExistence type="predicted"/>
<gene>
    <name evidence="1" type="ORF">M0H32_18585</name>
</gene>
<protein>
    <submittedName>
        <fullName evidence="1">Uncharacterized protein</fullName>
    </submittedName>
</protein>
<accession>A0ABT0GXK9</accession>
<evidence type="ECO:0000313" key="2">
    <source>
        <dbReference type="Proteomes" id="UP001431221"/>
    </source>
</evidence>
<dbReference type="Proteomes" id="UP001431221">
    <property type="component" value="Unassembled WGS sequence"/>
</dbReference>
<comment type="caution">
    <text evidence="1">The sequence shown here is derived from an EMBL/GenBank/DDBJ whole genome shotgun (WGS) entry which is preliminary data.</text>
</comment>
<organism evidence="1 2">
    <name type="scientific">Roseibium sediminicola</name>
    <dbReference type="NCBI Taxonomy" id="2933272"/>
    <lineage>
        <taxon>Bacteria</taxon>
        <taxon>Pseudomonadati</taxon>
        <taxon>Pseudomonadota</taxon>
        <taxon>Alphaproteobacteria</taxon>
        <taxon>Hyphomicrobiales</taxon>
        <taxon>Stappiaceae</taxon>
        <taxon>Roseibium</taxon>
    </lineage>
</organism>
<dbReference type="RefSeq" id="WP_248156619.1">
    <property type="nucleotide sequence ID" value="NZ_JALNMJ010000014.1"/>
</dbReference>
<keyword evidence="2" id="KW-1185">Reference proteome</keyword>
<evidence type="ECO:0000313" key="1">
    <source>
        <dbReference type="EMBL" id="MCK7614181.1"/>
    </source>
</evidence>
<dbReference type="EMBL" id="JALNMJ010000014">
    <property type="protein sequence ID" value="MCK7614181.1"/>
    <property type="molecule type" value="Genomic_DNA"/>
</dbReference>
<name>A0ABT0GXK9_9HYPH</name>